<reference evidence="4 5" key="1">
    <citation type="submission" date="2017-09" db="EMBL/GenBank/DDBJ databases">
        <authorList>
            <person name="Bumgarner R.E."/>
        </authorList>
    </citation>
    <scope>NUCLEOTIDE SEQUENCE [LARGE SCALE GENOMIC DNA]</scope>
    <source>
        <strain evidence="4 5">T34998</strain>
    </source>
</reference>
<dbReference type="PROSITE" id="PS50893">
    <property type="entry name" value="ABC_TRANSPORTER_2"/>
    <property type="match status" value="1"/>
</dbReference>
<dbReference type="InterPro" id="IPR027417">
    <property type="entry name" value="P-loop_NTPase"/>
</dbReference>
<evidence type="ECO:0000256" key="2">
    <source>
        <dbReference type="ARBA" id="ARBA00022840"/>
    </source>
</evidence>
<feature type="domain" description="ABC transporter" evidence="3">
    <location>
        <begin position="7"/>
        <end position="239"/>
    </location>
</feature>
<gene>
    <name evidence="4" type="ORF">CP880_08305</name>
</gene>
<keyword evidence="1" id="KW-0547">Nucleotide-binding</keyword>
<dbReference type="PANTHER" id="PTHR42794:SF2">
    <property type="entry name" value="ABC TRANSPORTER ATP-BINDING PROTEIN"/>
    <property type="match status" value="1"/>
</dbReference>
<dbReference type="InterPro" id="IPR003593">
    <property type="entry name" value="AAA+_ATPase"/>
</dbReference>
<evidence type="ECO:0000313" key="5">
    <source>
        <dbReference type="Proteomes" id="UP000256324"/>
    </source>
</evidence>
<dbReference type="Proteomes" id="UP000256324">
    <property type="component" value="Unassembled WGS sequence"/>
</dbReference>
<organism evidence="4 5">
    <name type="scientific">Cutibacterium namnetense</name>
    <dbReference type="NCBI Taxonomy" id="1574624"/>
    <lineage>
        <taxon>Bacteria</taxon>
        <taxon>Bacillati</taxon>
        <taxon>Actinomycetota</taxon>
        <taxon>Actinomycetes</taxon>
        <taxon>Propionibacteriales</taxon>
        <taxon>Propionibacteriaceae</taxon>
        <taxon>Cutibacterium</taxon>
    </lineage>
</organism>
<evidence type="ECO:0000256" key="1">
    <source>
        <dbReference type="ARBA" id="ARBA00022741"/>
    </source>
</evidence>
<dbReference type="Pfam" id="PF00005">
    <property type="entry name" value="ABC_tran"/>
    <property type="match status" value="1"/>
</dbReference>
<keyword evidence="2" id="KW-0067">ATP-binding</keyword>
<dbReference type="RefSeq" id="WP_115939048.1">
    <property type="nucleotide sequence ID" value="NZ_PCZS01000002.1"/>
</dbReference>
<dbReference type="SMART" id="SM00382">
    <property type="entry name" value="AAA"/>
    <property type="match status" value="1"/>
</dbReference>
<keyword evidence="5" id="KW-1185">Reference proteome</keyword>
<proteinExistence type="predicted"/>
<protein>
    <submittedName>
        <fullName evidence="4">Permease</fullName>
    </submittedName>
</protein>
<dbReference type="PANTHER" id="PTHR42794">
    <property type="entry name" value="HEMIN IMPORT ATP-BINDING PROTEIN HMUV"/>
    <property type="match status" value="1"/>
</dbReference>
<sequence>MIKGAELVVESLGVDIDGRCIVDDVNFSARPGEVVGVLGPNGSGKSTMLRSIFHSRQPTRGSVTLDGVDVWSRDAKWSAQHICVVLQETPAEFPLTCSEIVQMGRAPHKRSWQSLGAGDLELCHAAMEVMEVENLEGCSFSRISGGERQRVTIARALAQQAGMIVMDEPTNHLDIHHQLKLMRLLRRLNATAVIALHDINLAGCFCDTLVLMSRGRCVACGVPSTVLTPDVLDDVYHVRTNAIRQPNGTVHVTIR</sequence>
<dbReference type="InterPro" id="IPR017871">
    <property type="entry name" value="ABC_transporter-like_CS"/>
</dbReference>
<dbReference type="PROSITE" id="PS00211">
    <property type="entry name" value="ABC_TRANSPORTER_1"/>
    <property type="match status" value="1"/>
</dbReference>
<comment type="caution">
    <text evidence="4">The sequence shown here is derived from an EMBL/GenBank/DDBJ whole genome shotgun (WGS) entry which is preliminary data.</text>
</comment>
<dbReference type="Gene3D" id="3.40.50.300">
    <property type="entry name" value="P-loop containing nucleotide triphosphate hydrolases"/>
    <property type="match status" value="1"/>
</dbReference>
<dbReference type="CDD" id="cd03214">
    <property type="entry name" value="ABC_Iron-Siderophores_B12_Hemin"/>
    <property type="match status" value="1"/>
</dbReference>
<name>A0ABX9IDB4_9ACTN</name>
<dbReference type="SUPFAM" id="SSF52540">
    <property type="entry name" value="P-loop containing nucleoside triphosphate hydrolases"/>
    <property type="match status" value="1"/>
</dbReference>
<dbReference type="EMBL" id="PCZS01000002">
    <property type="protein sequence ID" value="REB69411.1"/>
    <property type="molecule type" value="Genomic_DNA"/>
</dbReference>
<evidence type="ECO:0000313" key="4">
    <source>
        <dbReference type="EMBL" id="REB69411.1"/>
    </source>
</evidence>
<evidence type="ECO:0000259" key="3">
    <source>
        <dbReference type="PROSITE" id="PS50893"/>
    </source>
</evidence>
<dbReference type="InterPro" id="IPR003439">
    <property type="entry name" value="ABC_transporter-like_ATP-bd"/>
</dbReference>
<accession>A0ABX9IDB4</accession>